<dbReference type="EMBL" id="JH000067">
    <property type="protein sequence ID" value="EGW03949.1"/>
    <property type="molecule type" value="Genomic_DNA"/>
</dbReference>
<gene>
    <name evidence="1" type="ORF">I79_002889</name>
</gene>
<accession>G3GYK9</accession>
<dbReference type="AlphaFoldDB" id="G3GYK9"/>
<dbReference type="InParanoid" id="G3GYK9"/>
<organism evidence="1 2">
    <name type="scientific">Cricetulus griseus</name>
    <name type="common">Chinese hamster</name>
    <name type="synonym">Cricetulus barabensis griseus</name>
    <dbReference type="NCBI Taxonomy" id="10029"/>
    <lineage>
        <taxon>Eukaryota</taxon>
        <taxon>Metazoa</taxon>
        <taxon>Chordata</taxon>
        <taxon>Craniata</taxon>
        <taxon>Vertebrata</taxon>
        <taxon>Euteleostomi</taxon>
        <taxon>Mammalia</taxon>
        <taxon>Eutheria</taxon>
        <taxon>Euarchontoglires</taxon>
        <taxon>Glires</taxon>
        <taxon>Rodentia</taxon>
        <taxon>Myomorpha</taxon>
        <taxon>Muroidea</taxon>
        <taxon>Cricetidae</taxon>
        <taxon>Cricetinae</taxon>
        <taxon>Cricetulus</taxon>
    </lineage>
</organism>
<evidence type="ECO:0000313" key="1">
    <source>
        <dbReference type="EMBL" id="EGW03949.1"/>
    </source>
</evidence>
<reference evidence="2" key="1">
    <citation type="journal article" date="2011" name="Nat. Biotechnol.">
        <title>The genomic sequence of the Chinese hamster ovary (CHO)-K1 cell line.</title>
        <authorList>
            <person name="Xu X."/>
            <person name="Nagarajan H."/>
            <person name="Lewis N.E."/>
            <person name="Pan S."/>
            <person name="Cai Z."/>
            <person name="Liu X."/>
            <person name="Chen W."/>
            <person name="Xie M."/>
            <person name="Wang W."/>
            <person name="Hammond S."/>
            <person name="Andersen M.R."/>
            <person name="Neff N."/>
            <person name="Passarelli B."/>
            <person name="Koh W."/>
            <person name="Fan H.C."/>
            <person name="Wang J."/>
            <person name="Gui Y."/>
            <person name="Lee K.H."/>
            <person name="Betenbaugh M.J."/>
            <person name="Quake S.R."/>
            <person name="Famili I."/>
            <person name="Palsson B.O."/>
            <person name="Wang J."/>
        </authorList>
    </citation>
    <scope>NUCLEOTIDE SEQUENCE [LARGE SCALE GENOMIC DNA]</scope>
    <source>
        <strain evidence="2">CHO K1 cell line</strain>
    </source>
</reference>
<dbReference type="Proteomes" id="UP000001075">
    <property type="component" value="Unassembled WGS sequence"/>
</dbReference>
<sequence>MKQVPPPSIRWLLIALPVNSTLVREMLQKLLRSALMRKLQLGKEAIFLAVLNFHQNKLGNGQWPNFTLK</sequence>
<protein>
    <submittedName>
        <fullName evidence="1">Uncharacterized protein</fullName>
    </submittedName>
</protein>
<proteinExistence type="predicted"/>
<name>G3GYK9_CRIGR</name>
<evidence type="ECO:0000313" key="2">
    <source>
        <dbReference type="Proteomes" id="UP000001075"/>
    </source>
</evidence>